<dbReference type="Proteomes" id="UP001143856">
    <property type="component" value="Unassembled WGS sequence"/>
</dbReference>
<evidence type="ECO:0000313" key="2">
    <source>
        <dbReference type="Proteomes" id="UP001143856"/>
    </source>
</evidence>
<comment type="caution">
    <text evidence="1">The sequence shown here is derived from an EMBL/GenBank/DDBJ whole genome shotgun (WGS) entry which is preliminary data.</text>
</comment>
<accession>A0ACC1PEP1</accession>
<proteinExistence type="predicted"/>
<sequence>MARSPGILGEAKKMGFKSSRSRLRRLRPALLVSVIILTIFIYFRPTSIPTYHTSAPLSGQVEEGGVVCPKSPLMKDVFVVIRTGATEAQEKLPIHFKTVLTCVPDFIIYSDMDEIVDGNQVHDVLNEVNQTIKRTVPEFQLYEHLRTRGRDGLDYQTIFGSGPAGALDNPGWKLDKWKFLPMVDRALQERPKANWFVFIEPDTYMMWTNLLEYLSRFDSSKPWYIGKHMYSSGVLFAHGGSGFILSRPALQKVSKHWRDHKTKIEQEILKGWAGDMILGKTLSDVGVSMFWAYPHLQGDSLTALDWAVEKLERHAWCYAATTFHHMNSEEITTLWQFEQTWYRRNPTGAPLRFQDIFNNLIRHRLRAERTAWDNMSIGREYSDEALAKLSQSDVDNLSLVEQNAHNSFEMCQATCEQQPRCIQFSFLPGTCSVSDQLRLGHASDTQCLEYSNAAGKCVKEAATTGEADDIVRSGWMMDRIPGYAYCKPETEFSEDNILTVKDLAIDRVDGYELEEADDFNRRKWWALACRDSQKSTHPTGVPRIQAYFRIPIFARPGAGHGYDDEFSPLEVRFIISMMPIGKDDPRRSPKFEEFCQMLTQQFGVTAEQIEEAILKHRWHVNVSIQMTRALDHVT</sequence>
<name>A0ACC1PEP1_9PEZI</name>
<reference evidence="1" key="1">
    <citation type="submission" date="2022-10" db="EMBL/GenBank/DDBJ databases">
        <title>Genome Sequence of Xylaria curta.</title>
        <authorList>
            <person name="Buettner E."/>
        </authorList>
    </citation>
    <scope>NUCLEOTIDE SEQUENCE</scope>
    <source>
        <strain evidence="1">Babe10</strain>
    </source>
</reference>
<keyword evidence="2" id="KW-1185">Reference proteome</keyword>
<dbReference type="EMBL" id="JAPDGR010000412">
    <property type="protein sequence ID" value="KAJ2990492.1"/>
    <property type="molecule type" value="Genomic_DNA"/>
</dbReference>
<evidence type="ECO:0000313" key="1">
    <source>
        <dbReference type="EMBL" id="KAJ2990492.1"/>
    </source>
</evidence>
<organism evidence="1 2">
    <name type="scientific">Xylaria curta</name>
    <dbReference type="NCBI Taxonomy" id="42375"/>
    <lineage>
        <taxon>Eukaryota</taxon>
        <taxon>Fungi</taxon>
        <taxon>Dikarya</taxon>
        <taxon>Ascomycota</taxon>
        <taxon>Pezizomycotina</taxon>
        <taxon>Sordariomycetes</taxon>
        <taxon>Xylariomycetidae</taxon>
        <taxon>Xylariales</taxon>
        <taxon>Xylariaceae</taxon>
        <taxon>Xylaria</taxon>
    </lineage>
</organism>
<protein>
    <submittedName>
        <fullName evidence="1">Uncharacterized protein</fullName>
    </submittedName>
</protein>
<gene>
    <name evidence="1" type="ORF">NUW58_g2922</name>
</gene>